<gene>
    <name evidence="3" type="ORF">RD1301_v1_2820016</name>
    <name evidence="1" type="ORF">TD1301_v1_850026</name>
    <name evidence="2" type="ORF">TF3108_v1_100026</name>
</gene>
<dbReference type="AlphaFoldDB" id="A0A0S4VV56"/>
<organism evidence="2">
    <name type="scientific">Ralstonia solanacearum</name>
    <name type="common">Pseudomonas solanacearum</name>
    <dbReference type="NCBI Taxonomy" id="305"/>
    <lineage>
        <taxon>Bacteria</taxon>
        <taxon>Pseudomonadati</taxon>
        <taxon>Pseudomonadota</taxon>
        <taxon>Betaproteobacteria</taxon>
        <taxon>Burkholderiales</taxon>
        <taxon>Burkholderiaceae</taxon>
        <taxon>Ralstonia</taxon>
        <taxon>Ralstonia solanacearum species complex</taxon>
    </lineage>
</organism>
<evidence type="ECO:0000313" key="3">
    <source>
        <dbReference type="EMBL" id="CUV62878.1"/>
    </source>
</evidence>
<sequence length="109" mass="12492">MLLHSRRFYFPLNLRGVRAQPDPAPELGSACRTWHPDPVGRPQQVASVLGALRFALAARARWTKTIPFEEGDEFRYQARIVQSFRPPRGDVVDDPELTKKDHWPLLFVG</sequence>
<accession>A0A0S4VV56</accession>
<protein>
    <submittedName>
        <fullName evidence="2">Uncharacterized protein</fullName>
    </submittedName>
</protein>
<evidence type="ECO:0000313" key="1">
    <source>
        <dbReference type="EMBL" id="CUV34269.1"/>
    </source>
</evidence>
<name>A0A0S4VV56_RALSL</name>
<reference evidence="2" key="1">
    <citation type="submission" date="2015-10" db="EMBL/GenBank/DDBJ databases">
        <authorList>
            <person name="Gilbert D.G."/>
        </authorList>
    </citation>
    <scope>NUCLEOTIDE SEQUENCE</scope>
    <source>
        <strain evidence="2">Phyl III-seqv23</strain>
    </source>
</reference>
<evidence type="ECO:0000313" key="2">
    <source>
        <dbReference type="EMBL" id="CUV38272.1"/>
    </source>
</evidence>
<dbReference type="EMBL" id="LN899825">
    <property type="protein sequence ID" value="CUV34269.1"/>
    <property type="molecule type" value="Genomic_DNA"/>
</dbReference>
<proteinExistence type="predicted"/>
<dbReference type="EMBL" id="LN899826">
    <property type="protein sequence ID" value="CUV38272.1"/>
    <property type="molecule type" value="Genomic_DNA"/>
</dbReference>
<dbReference type="EMBL" id="LN899822">
    <property type="protein sequence ID" value="CUV62878.1"/>
    <property type="molecule type" value="Genomic_DNA"/>
</dbReference>